<dbReference type="InterPro" id="IPR008969">
    <property type="entry name" value="CarboxyPept-like_regulatory"/>
</dbReference>
<accession>A0ABP9BXH9</accession>
<reference evidence="10" key="1">
    <citation type="journal article" date="2019" name="Int. J. Syst. Evol. Microbiol.">
        <title>The Global Catalogue of Microorganisms (GCM) 10K type strain sequencing project: providing services to taxonomists for standard genome sequencing and annotation.</title>
        <authorList>
            <consortium name="The Broad Institute Genomics Platform"/>
            <consortium name="The Broad Institute Genome Sequencing Center for Infectious Disease"/>
            <person name="Wu L."/>
            <person name="Ma J."/>
        </authorList>
    </citation>
    <scope>NUCLEOTIDE SEQUENCE [LARGE SCALE GENOMIC DNA]</scope>
    <source>
        <strain evidence="10">JCM 18200</strain>
    </source>
</reference>
<dbReference type="EMBL" id="BAABIQ010000041">
    <property type="protein sequence ID" value="GAA4800635.1"/>
    <property type="molecule type" value="Genomic_DNA"/>
</dbReference>
<dbReference type="Proteomes" id="UP001501411">
    <property type="component" value="Unassembled WGS sequence"/>
</dbReference>
<evidence type="ECO:0000256" key="2">
    <source>
        <dbReference type="ARBA" id="ARBA00022448"/>
    </source>
</evidence>
<keyword evidence="3 7" id="KW-1134">Transmembrane beta strand</keyword>
<dbReference type="Gene3D" id="2.170.130.10">
    <property type="entry name" value="TonB-dependent receptor, plug domain"/>
    <property type="match status" value="1"/>
</dbReference>
<keyword evidence="9" id="KW-0675">Receptor</keyword>
<dbReference type="NCBIfam" id="TIGR04056">
    <property type="entry name" value="OMP_RagA_SusC"/>
    <property type="match status" value="1"/>
</dbReference>
<evidence type="ECO:0000259" key="8">
    <source>
        <dbReference type="Pfam" id="PF07715"/>
    </source>
</evidence>
<evidence type="ECO:0000256" key="3">
    <source>
        <dbReference type="ARBA" id="ARBA00022452"/>
    </source>
</evidence>
<dbReference type="SUPFAM" id="SSF49464">
    <property type="entry name" value="Carboxypeptidase regulatory domain-like"/>
    <property type="match status" value="1"/>
</dbReference>
<keyword evidence="4 7" id="KW-0812">Transmembrane</keyword>
<evidence type="ECO:0000256" key="1">
    <source>
        <dbReference type="ARBA" id="ARBA00004571"/>
    </source>
</evidence>
<dbReference type="Gene3D" id="2.40.170.20">
    <property type="entry name" value="TonB-dependent receptor, beta-barrel domain"/>
    <property type="match status" value="1"/>
</dbReference>
<evidence type="ECO:0000313" key="9">
    <source>
        <dbReference type="EMBL" id="GAA4800635.1"/>
    </source>
</evidence>
<name>A0ABP9BXH9_9SPHI</name>
<comment type="caution">
    <text evidence="9">The sequence shown here is derived from an EMBL/GenBank/DDBJ whole genome shotgun (WGS) entry which is preliminary data.</text>
</comment>
<evidence type="ECO:0000313" key="10">
    <source>
        <dbReference type="Proteomes" id="UP001501411"/>
    </source>
</evidence>
<proteinExistence type="inferred from homology"/>
<dbReference type="InterPro" id="IPR039426">
    <property type="entry name" value="TonB-dep_rcpt-like"/>
</dbReference>
<comment type="subcellular location">
    <subcellularLocation>
        <location evidence="1 7">Cell outer membrane</location>
        <topology evidence="1 7">Multi-pass membrane protein</topology>
    </subcellularLocation>
</comment>
<evidence type="ECO:0000256" key="6">
    <source>
        <dbReference type="ARBA" id="ARBA00023237"/>
    </source>
</evidence>
<evidence type="ECO:0000256" key="5">
    <source>
        <dbReference type="ARBA" id="ARBA00023136"/>
    </source>
</evidence>
<keyword evidence="6 7" id="KW-0998">Cell outer membrane</keyword>
<dbReference type="InterPro" id="IPR023996">
    <property type="entry name" value="TonB-dep_OMP_SusC/RagA"/>
</dbReference>
<dbReference type="InterPro" id="IPR012910">
    <property type="entry name" value="Plug_dom"/>
</dbReference>
<dbReference type="Gene3D" id="2.60.40.1120">
    <property type="entry name" value="Carboxypeptidase-like, regulatory domain"/>
    <property type="match status" value="1"/>
</dbReference>
<dbReference type="PROSITE" id="PS52016">
    <property type="entry name" value="TONB_DEPENDENT_REC_3"/>
    <property type="match status" value="1"/>
</dbReference>
<keyword evidence="10" id="KW-1185">Reference proteome</keyword>
<keyword evidence="5 7" id="KW-0472">Membrane</keyword>
<evidence type="ECO:0000256" key="7">
    <source>
        <dbReference type="PROSITE-ProRule" id="PRU01360"/>
    </source>
</evidence>
<dbReference type="Pfam" id="PF07715">
    <property type="entry name" value="Plug"/>
    <property type="match status" value="1"/>
</dbReference>
<organism evidence="9 10">
    <name type="scientific">Olivibacter ginsenosidimutans</name>
    <dbReference type="NCBI Taxonomy" id="1176537"/>
    <lineage>
        <taxon>Bacteria</taxon>
        <taxon>Pseudomonadati</taxon>
        <taxon>Bacteroidota</taxon>
        <taxon>Sphingobacteriia</taxon>
        <taxon>Sphingobacteriales</taxon>
        <taxon>Sphingobacteriaceae</taxon>
        <taxon>Olivibacter</taxon>
    </lineage>
</organism>
<comment type="similarity">
    <text evidence="7">Belongs to the TonB-dependent receptor family.</text>
</comment>
<dbReference type="Pfam" id="PF13715">
    <property type="entry name" value="CarbopepD_reg_2"/>
    <property type="match status" value="1"/>
</dbReference>
<dbReference type="SUPFAM" id="SSF56935">
    <property type="entry name" value="Porins"/>
    <property type="match status" value="1"/>
</dbReference>
<dbReference type="InterPro" id="IPR036942">
    <property type="entry name" value="Beta-barrel_TonB_sf"/>
</dbReference>
<keyword evidence="2 7" id="KW-0813">Transport</keyword>
<evidence type="ECO:0000256" key="4">
    <source>
        <dbReference type="ARBA" id="ARBA00022692"/>
    </source>
</evidence>
<dbReference type="NCBIfam" id="TIGR04057">
    <property type="entry name" value="SusC_RagA_signa"/>
    <property type="match status" value="1"/>
</dbReference>
<dbReference type="InterPro" id="IPR023997">
    <property type="entry name" value="TonB-dep_OMP_SusC/RagA_CS"/>
</dbReference>
<feature type="domain" description="TonB-dependent receptor plug" evidence="8">
    <location>
        <begin position="103"/>
        <end position="209"/>
    </location>
</feature>
<gene>
    <name evidence="9" type="ORF">GCM10023231_31780</name>
</gene>
<protein>
    <submittedName>
        <fullName evidence="9">TonB-dependent receptor</fullName>
    </submittedName>
</protein>
<sequence>MALTIPAFSQNGLISGRVVDKNGRPVVGATVLLKQQSTRGISDSLGKFQIHTTTTKGTLVVSNVGFISKEVSFSTLEPLQIVLQEDQTQLDEIVVVGYGKQKKVNLTGSVATISGDEIRETPTTNLMNAIGGRLPGAVTVNGNGRPGSGSSLQIRGFSTLNNNDPLYVVDGVVRTDGIGNLDAAEIESMSILKDASAAAVYGARAANGVVLVTTKRGALGKPVFSYSGLFGIQTPTQYPRMMNALEYATFRNAGLRNMGYDITNPAHTGMFYTDEEIDGFRNGGTDWYDLTFKKNSVQTQHSLTINGGSEAIRYFSALGYTDQDGMYDNINFKRYNLRTNVDTRINKRFQIGLNLEGRQEVSKTPGWDANQLFQYIQLSNPTLPAYTKSGRPFNTNGAHPVEMIYNSGYGNNQYSVFQGTLQLDHQLDFITEGLSIQGVSSYYKQHLFNKSFVMPHTMYEEDENGNITNTKVTGDPTFLTETFQEINNVTLNASLRYARTFGDHDLSGLMLFEQFKSSGNGFDAARRDFHTNIKDEFFASGPNNQTIGGSGIVNDARRSLVGRANYAFRGRYLFEGTFRYDGSYRFPEGRRFGFFPAFSAGWRLSEEGFFKNSAALGFVNDLKLRISKGVIGNDRVSAFQFMDAYTIVTGSGPIFDGQPQPLINYGVYPNPNITWEKQDNTNFGLDASLFNSVLGVEFDYYFRNTKDILWSRDRSVPATFGRGLPNENYAVVKSKGLEFTINHQYHIGQVNYHLRLTGSYASSKVTQIDDPANALDFQKQLGRPVGFLAGYQAEGIFQNQEEIDNWYGGTQFGYKPQPGDIRYADLDGDNRITISDQQVLSDYGATPRIMYGIAGGFSWRNIDLDFLFQGATQRAMFLSGTARVMYNNGSYNNFAYLDDAWSAENREGKYPEAWVGSNTINDRNSSLWLRNTGYIRLKTLNLGYTFRSEWLASRHIQRLKVFVSGYNLFTWSGFKEFDPEAETGGGWYYPQQRNINIGINASF</sequence>
<dbReference type="InterPro" id="IPR037066">
    <property type="entry name" value="Plug_dom_sf"/>
</dbReference>